<dbReference type="Gene3D" id="3.30.50.10">
    <property type="entry name" value="Erythroid Transcription Factor GATA-1, subunit A"/>
    <property type="match status" value="1"/>
</dbReference>
<keyword evidence="1" id="KW-0863">Zinc-finger</keyword>
<evidence type="ECO:0000313" key="4">
    <source>
        <dbReference type="EMBL" id="KAJ3491623.1"/>
    </source>
</evidence>
<evidence type="ECO:0000259" key="3">
    <source>
        <dbReference type="PROSITE" id="PS50114"/>
    </source>
</evidence>
<feature type="region of interest" description="Disordered" evidence="2">
    <location>
        <begin position="27"/>
        <end position="107"/>
    </location>
</feature>
<dbReference type="Proteomes" id="UP001212997">
    <property type="component" value="Unassembled WGS sequence"/>
</dbReference>
<protein>
    <recommendedName>
        <fullName evidence="3">GATA-type domain-containing protein</fullName>
    </recommendedName>
</protein>
<name>A0AAD5VCG4_9APHY</name>
<dbReference type="CDD" id="cd00202">
    <property type="entry name" value="ZnF_GATA"/>
    <property type="match status" value="1"/>
</dbReference>
<comment type="caution">
    <text evidence="4">The sequence shown here is derived from an EMBL/GenBank/DDBJ whole genome shotgun (WGS) entry which is preliminary data.</text>
</comment>
<organism evidence="4 5">
    <name type="scientific">Meripilus lineatus</name>
    <dbReference type="NCBI Taxonomy" id="2056292"/>
    <lineage>
        <taxon>Eukaryota</taxon>
        <taxon>Fungi</taxon>
        <taxon>Dikarya</taxon>
        <taxon>Basidiomycota</taxon>
        <taxon>Agaricomycotina</taxon>
        <taxon>Agaricomycetes</taxon>
        <taxon>Polyporales</taxon>
        <taxon>Meripilaceae</taxon>
        <taxon>Meripilus</taxon>
    </lineage>
</organism>
<feature type="domain" description="GATA-type" evidence="3">
    <location>
        <begin position="101"/>
        <end position="132"/>
    </location>
</feature>
<dbReference type="EMBL" id="JANAWD010000009">
    <property type="protein sequence ID" value="KAJ3491623.1"/>
    <property type="molecule type" value="Genomic_DNA"/>
</dbReference>
<evidence type="ECO:0000256" key="2">
    <source>
        <dbReference type="SAM" id="MobiDB-lite"/>
    </source>
</evidence>
<evidence type="ECO:0000256" key="1">
    <source>
        <dbReference type="PROSITE-ProRule" id="PRU00094"/>
    </source>
</evidence>
<dbReference type="PROSITE" id="PS00344">
    <property type="entry name" value="GATA_ZN_FINGER_1"/>
    <property type="match status" value="1"/>
</dbReference>
<dbReference type="PRINTS" id="PR00619">
    <property type="entry name" value="GATAZNFINGER"/>
</dbReference>
<proteinExistence type="predicted"/>
<keyword evidence="1" id="KW-0862">Zinc</keyword>
<dbReference type="InterPro" id="IPR013088">
    <property type="entry name" value="Znf_NHR/GATA"/>
</dbReference>
<dbReference type="GO" id="GO:0008270">
    <property type="term" value="F:zinc ion binding"/>
    <property type="evidence" value="ECO:0007669"/>
    <property type="project" value="UniProtKB-KW"/>
</dbReference>
<sequence length="156" mass="16796">MPAVVLESPVMNMHHPALNPISRLQFNGQIHTPPASDHEKHDQSSSSAPPSPNDSLPPIHNHIPNSNPDPSPPIDPALRDSDNTTDNIDPALAAEKPPTPTPPPLTCANCGTSTTPLWRRDGDGKSICNACGELIFLCLISSEIYRIHVVLSCTFF</sequence>
<keyword evidence="5" id="KW-1185">Reference proteome</keyword>
<evidence type="ECO:0000313" key="5">
    <source>
        <dbReference type="Proteomes" id="UP001212997"/>
    </source>
</evidence>
<dbReference type="SMART" id="SM00401">
    <property type="entry name" value="ZnF_GATA"/>
    <property type="match status" value="1"/>
</dbReference>
<dbReference type="SUPFAM" id="SSF57716">
    <property type="entry name" value="Glucocorticoid receptor-like (DNA-binding domain)"/>
    <property type="match status" value="1"/>
</dbReference>
<dbReference type="InterPro" id="IPR000679">
    <property type="entry name" value="Znf_GATA"/>
</dbReference>
<dbReference type="GO" id="GO:0006355">
    <property type="term" value="P:regulation of DNA-templated transcription"/>
    <property type="evidence" value="ECO:0007669"/>
    <property type="project" value="InterPro"/>
</dbReference>
<dbReference type="PROSITE" id="PS50114">
    <property type="entry name" value="GATA_ZN_FINGER_2"/>
    <property type="match status" value="1"/>
</dbReference>
<reference evidence="4" key="1">
    <citation type="submission" date="2022-07" db="EMBL/GenBank/DDBJ databases">
        <title>Genome Sequence of Physisporinus lineatus.</title>
        <authorList>
            <person name="Buettner E."/>
        </authorList>
    </citation>
    <scope>NUCLEOTIDE SEQUENCE</scope>
    <source>
        <strain evidence="4">VT162</strain>
    </source>
</reference>
<dbReference type="AlphaFoldDB" id="A0AAD5VCG4"/>
<feature type="compositionally biased region" description="Low complexity" evidence="2">
    <location>
        <begin position="44"/>
        <end position="66"/>
    </location>
</feature>
<dbReference type="GO" id="GO:0043565">
    <property type="term" value="F:sequence-specific DNA binding"/>
    <property type="evidence" value="ECO:0007669"/>
    <property type="project" value="InterPro"/>
</dbReference>
<keyword evidence="1" id="KW-0479">Metal-binding</keyword>
<accession>A0AAD5VCG4</accession>
<gene>
    <name evidence="4" type="ORF">NLI96_g557</name>
</gene>
<dbReference type="Pfam" id="PF00320">
    <property type="entry name" value="GATA"/>
    <property type="match status" value="1"/>
</dbReference>